<dbReference type="OrthoDB" id="543373at2759"/>
<evidence type="ECO:0000313" key="10">
    <source>
        <dbReference type="Proteomes" id="UP000237271"/>
    </source>
</evidence>
<feature type="non-terminal residue" evidence="9">
    <location>
        <position position="287"/>
    </location>
</feature>
<keyword evidence="6" id="KW-0653">Protein transport</keyword>
<keyword evidence="3" id="KW-0813">Transport</keyword>
<dbReference type="SUPFAM" id="SSF48371">
    <property type="entry name" value="ARM repeat"/>
    <property type="match status" value="1"/>
</dbReference>
<dbReference type="InterPro" id="IPR016024">
    <property type="entry name" value="ARM-type_fold"/>
</dbReference>
<dbReference type="AlphaFoldDB" id="A0A2P4Y4F4"/>
<protein>
    <submittedName>
        <fullName evidence="9">Importin-like protein</fullName>
    </submittedName>
</protein>
<organism evidence="9 10">
    <name type="scientific">Phytophthora palmivora</name>
    <dbReference type="NCBI Taxonomy" id="4796"/>
    <lineage>
        <taxon>Eukaryota</taxon>
        <taxon>Sar</taxon>
        <taxon>Stramenopiles</taxon>
        <taxon>Oomycota</taxon>
        <taxon>Peronosporomycetes</taxon>
        <taxon>Peronosporales</taxon>
        <taxon>Peronosporaceae</taxon>
        <taxon>Phytophthora</taxon>
    </lineage>
</organism>
<dbReference type="InterPro" id="IPR057672">
    <property type="entry name" value="TPR_IPO4/5"/>
</dbReference>
<accession>A0A2P4Y4F4</accession>
<evidence type="ECO:0000259" key="8">
    <source>
        <dbReference type="Pfam" id="PF25780"/>
    </source>
</evidence>
<dbReference type="InterPro" id="IPR011989">
    <property type="entry name" value="ARM-like"/>
</dbReference>
<dbReference type="GO" id="GO:0005737">
    <property type="term" value="C:cytoplasm"/>
    <property type="evidence" value="ECO:0007669"/>
    <property type="project" value="UniProtKB-SubCell"/>
</dbReference>
<evidence type="ECO:0000256" key="7">
    <source>
        <dbReference type="ARBA" id="ARBA00023242"/>
    </source>
</evidence>
<evidence type="ECO:0000313" key="9">
    <source>
        <dbReference type="EMBL" id="POM72677.1"/>
    </source>
</evidence>
<comment type="caution">
    <text evidence="9">The sequence shown here is derived from an EMBL/GenBank/DDBJ whole genome shotgun (WGS) entry which is preliminary data.</text>
</comment>
<dbReference type="InterPro" id="IPR040122">
    <property type="entry name" value="Importin_beta"/>
</dbReference>
<dbReference type="Proteomes" id="UP000237271">
    <property type="component" value="Unassembled WGS sequence"/>
</dbReference>
<dbReference type="PANTHER" id="PTHR10527">
    <property type="entry name" value="IMPORTIN BETA"/>
    <property type="match status" value="1"/>
</dbReference>
<evidence type="ECO:0000256" key="5">
    <source>
        <dbReference type="ARBA" id="ARBA00022737"/>
    </source>
</evidence>
<dbReference type="GO" id="GO:0006606">
    <property type="term" value="P:protein import into nucleus"/>
    <property type="evidence" value="ECO:0007669"/>
    <property type="project" value="InterPro"/>
</dbReference>
<gene>
    <name evidence="9" type="ORF">PHPALM_10570</name>
</gene>
<comment type="subcellular location">
    <subcellularLocation>
        <location evidence="2">Cytoplasm</location>
    </subcellularLocation>
    <subcellularLocation>
        <location evidence="1">Nucleus</location>
    </subcellularLocation>
</comment>
<evidence type="ECO:0000256" key="3">
    <source>
        <dbReference type="ARBA" id="ARBA00022448"/>
    </source>
</evidence>
<feature type="domain" description="IPO4/5-like TPR repeats" evidence="8">
    <location>
        <begin position="101"/>
        <end position="268"/>
    </location>
</feature>
<evidence type="ECO:0000256" key="1">
    <source>
        <dbReference type="ARBA" id="ARBA00004123"/>
    </source>
</evidence>
<reference evidence="9 10" key="1">
    <citation type="journal article" date="2017" name="Genome Biol. Evol.">
        <title>Phytophthora megakarya and P. palmivora, closely related causal agents of cacao black pod rot, underwent increases in genome sizes and gene numbers by different mechanisms.</title>
        <authorList>
            <person name="Ali S.S."/>
            <person name="Shao J."/>
            <person name="Lary D.J."/>
            <person name="Kronmiller B."/>
            <person name="Shen D."/>
            <person name="Strem M.D."/>
            <person name="Amoako-Attah I."/>
            <person name="Akrofi A.Y."/>
            <person name="Begoude B.A."/>
            <person name="Ten Hoopen G.M."/>
            <person name="Coulibaly K."/>
            <person name="Kebe B.I."/>
            <person name="Melnick R.L."/>
            <person name="Guiltinan M.J."/>
            <person name="Tyler B.M."/>
            <person name="Meinhardt L.W."/>
            <person name="Bailey B.A."/>
        </authorList>
    </citation>
    <scope>NUCLEOTIDE SEQUENCE [LARGE SCALE GENOMIC DNA]</scope>
    <source>
        <strain evidence="10">sbr112.9</strain>
    </source>
</reference>
<dbReference type="Pfam" id="PF25780">
    <property type="entry name" value="TPR_IPO5"/>
    <property type="match status" value="1"/>
</dbReference>
<evidence type="ECO:0000256" key="2">
    <source>
        <dbReference type="ARBA" id="ARBA00004496"/>
    </source>
</evidence>
<sequence>MEGSSWDALLWSLLAVDNAARNAAEAQFASLKQNACSDDVLLGLVRVVHSASPDDIRALAAVLLRRVLLRDAVSLWPRATDQARATVKHELLAVLEAGEKNRGIRRKVCDTVGELASSILEDGQWDDLLPKLLQWSNAPMATLREASLRVLEMVAIFLASQMTQETTENSALDVTVLQTMAKGLADREGRVALNALRALGMLLLNLDALDQISRPEMVASAVPLVLAALHSLLVTRQFEEVMEALEVLIEVAEPHAAFFKPCLREFIETMVQIADAPRDENDENAMP</sequence>
<keyword evidence="4" id="KW-0963">Cytoplasm</keyword>
<evidence type="ECO:0000256" key="4">
    <source>
        <dbReference type="ARBA" id="ARBA00022490"/>
    </source>
</evidence>
<keyword evidence="10" id="KW-1185">Reference proteome</keyword>
<proteinExistence type="predicted"/>
<dbReference type="EMBL" id="NCKW01005569">
    <property type="protein sequence ID" value="POM72677.1"/>
    <property type="molecule type" value="Genomic_DNA"/>
</dbReference>
<keyword evidence="5" id="KW-0677">Repeat</keyword>
<evidence type="ECO:0000256" key="6">
    <source>
        <dbReference type="ARBA" id="ARBA00022927"/>
    </source>
</evidence>
<keyword evidence="7" id="KW-0539">Nucleus</keyword>
<name>A0A2P4Y4F4_9STRA</name>
<dbReference type="Gene3D" id="1.25.10.10">
    <property type="entry name" value="Leucine-rich Repeat Variant"/>
    <property type="match status" value="1"/>
</dbReference>